<comment type="caution">
    <text evidence="3">The sequence shown here is derived from an EMBL/GenBank/DDBJ whole genome shotgun (WGS) entry which is preliminary data.</text>
</comment>
<evidence type="ECO:0000313" key="4">
    <source>
        <dbReference type="Proteomes" id="UP001432322"/>
    </source>
</evidence>
<gene>
    <name evidence="3" type="ORF">PFISCL1PPCAC_22608</name>
</gene>
<keyword evidence="4" id="KW-1185">Reference proteome</keyword>
<protein>
    <recommendedName>
        <fullName evidence="2">CUB domain-containing protein</fullName>
    </recommendedName>
</protein>
<dbReference type="PANTHER" id="PTHR39385:SF4">
    <property type="entry name" value="CUB DOMAIN-CONTAINING PROTEIN"/>
    <property type="match status" value="1"/>
</dbReference>
<dbReference type="InterPro" id="IPR000859">
    <property type="entry name" value="CUB_dom"/>
</dbReference>
<dbReference type="AlphaFoldDB" id="A0AAV5WK67"/>
<accession>A0AAV5WK67</accession>
<proteinExistence type="predicted"/>
<keyword evidence="1" id="KW-1015">Disulfide bond</keyword>
<organism evidence="3 4">
    <name type="scientific">Pristionchus fissidentatus</name>
    <dbReference type="NCBI Taxonomy" id="1538716"/>
    <lineage>
        <taxon>Eukaryota</taxon>
        <taxon>Metazoa</taxon>
        <taxon>Ecdysozoa</taxon>
        <taxon>Nematoda</taxon>
        <taxon>Chromadorea</taxon>
        <taxon>Rhabditida</taxon>
        <taxon>Rhabditina</taxon>
        <taxon>Diplogasteromorpha</taxon>
        <taxon>Diplogasteroidea</taxon>
        <taxon>Neodiplogasteridae</taxon>
        <taxon>Pristionchus</taxon>
    </lineage>
</organism>
<name>A0AAV5WK67_9BILA</name>
<reference evidence="3" key="1">
    <citation type="submission" date="2023-10" db="EMBL/GenBank/DDBJ databases">
        <title>Genome assembly of Pristionchus species.</title>
        <authorList>
            <person name="Yoshida K."/>
            <person name="Sommer R.J."/>
        </authorList>
    </citation>
    <scope>NUCLEOTIDE SEQUENCE</scope>
    <source>
        <strain evidence="3">RS5133</strain>
    </source>
</reference>
<dbReference type="SUPFAM" id="SSF49854">
    <property type="entry name" value="Spermadhesin, CUB domain"/>
    <property type="match status" value="1"/>
</dbReference>
<dbReference type="Proteomes" id="UP001432322">
    <property type="component" value="Unassembled WGS sequence"/>
</dbReference>
<dbReference type="EMBL" id="BTSY01000006">
    <property type="protein sequence ID" value="GMT31311.1"/>
    <property type="molecule type" value="Genomic_DNA"/>
</dbReference>
<dbReference type="Pfam" id="PF00431">
    <property type="entry name" value="CUB"/>
    <property type="match status" value="1"/>
</dbReference>
<feature type="non-terminal residue" evidence="3">
    <location>
        <position position="76"/>
    </location>
</feature>
<dbReference type="PANTHER" id="PTHR39385">
    <property type="entry name" value="PROTEIN CBG20422"/>
    <property type="match status" value="1"/>
</dbReference>
<feature type="domain" description="CUB" evidence="2">
    <location>
        <begin position="12"/>
        <end position="68"/>
    </location>
</feature>
<dbReference type="InterPro" id="IPR035914">
    <property type="entry name" value="Sperma_CUB_dom_sf"/>
</dbReference>
<evidence type="ECO:0000259" key="2">
    <source>
        <dbReference type="Pfam" id="PF00431"/>
    </source>
</evidence>
<sequence length="76" mass="8611">CGCTNRTVVLTSNQSMEFNSPDWPNHYCDHLICTTTFVAPTHHHLEVKLDKISLEPNKDRVAFFDGINITGTHIEV</sequence>
<evidence type="ECO:0000313" key="3">
    <source>
        <dbReference type="EMBL" id="GMT31311.1"/>
    </source>
</evidence>
<dbReference type="Gene3D" id="2.60.120.290">
    <property type="entry name" value="Spermadhesin, CUB domain"/>
    <property type="match status" value="1"/>
</dbReference>
<evidence type="ECO:0000256" key="1">
    <source>
        <dbReference type="ARBA" id="ARBA00023157"/>
    </source>
</evidence>
<feature type="non-terminal residue" evidence="3">
    <location>
        <position position="1"/>
    </location>
</feature>